<feature type="transmembrane region" description="Helical" evidence="5">
    <location>
        <begin position="79"/>
        <end position="102"/>
    </location>
</feature>
<comment type="caution">
    <text evidence="7">The sequence shown here is derived from an EMBL/GenBank/DDBJ whole genome shotgun (WGS) entry which is preliminary data.</text>
</comment>
<proteinExistence type="predicted"/>
<feature type="transmembrane region" description="Helical" evidence="5">
    <location>
        <begin position="54"/>
        <end position="72"/>
    </location>
</feature>
<dbReference type="EMBL" id="VSSQ01029915">
    <property type="protein sequence ID" value="MPM80234.1"/>
    <property type="molecule type" value="Genomic_DNA"/>
</dbReference>
<evidence type="ECO:0000256" key="4">
    <source>
        <dbReference type="ARBA" id="ARBA00023136"/>
    </source>
</evidence>
<dbReference type="PANTHER" id="PTHR21016:SF25">
    <property type="entry name" value="TM2 DOMAIN-CONTAINING PROTEIN DDB_G0277895-RELATED"/>
    <property type="match status" value="1"/>
</dbReference>
<dbReference type="AlphaFoldDB" id="A0A645CTJ9"/>
<keyword evidence="3 5" id="KW-1133">Transmembrane helix</keyword>
<evidence type="ECO:0000256" key="1">
    <source>
        <dbReference type="ARBA" id="ARBA00004141"/>
    </source>
</evidence>
<dbReference type="Pfam" id="PF05154">
    <property type="entry name" value="TM2"/>
    <property type="match status" value="1"/>
</dbReference>
<keyword evidence="4 5" id="KW-0472">Membrane</keyword>
<dbReference type="GO" id="GO:0016020">
    <property type="term" value="C:membrane"/>
    <property type="evidence" value="ECO:0007669"/>
    <property type="project" value="UniProtKB-SubCell"/>
</dbReference>
<gene>
    <name evidence="7" type="ORF">SDC9_127281</name>
</gene>
<name>A0A645CTJ9_9ZZZZ</name>
<accession>A0A645CTJ9</accession>
<keyword evidence="2 5" id="KW-0812">Transmembrane</keyword>
<sequence length="109" mass="12275">MSYSYNTKYCMYCGEIIPFEAVICPQCGRQVENSGGDQHVYHHYDDMSHVKDKGIALVLCLLFGVLGAHKFYEGKIGMGILYLLTGGLLGIGWLIDLFVLLFKPNPYYV</sequence>
<evidence type="ECO:0000256" key="5">
    <source>
        <dbReference type="SAM" id="Phobius"/>
    </source>
</evidence>
<evidence type="ECO:0000259" key="6">
    <source>
        <dbReference type="Pfam" id="PF05154"/>
    </source>
</evidence>
<organism evidence="7">
    <name type="scientific">bioreactor metagenome</name>
    <dbReference type="NCBI Taxonomy" id="1076179"/>
    <lineage>
        <taxon>unclassified sequences</taxon>
        <taxon>metagenomes</taxon>
        <taxon>ecological metagenomes</taxon>
    </lineage>
</organism>
<evidence type="ECO:0000313" key="7">
    <source>
        <dbReference type="EMBL" id="MPM80234.1"/>
    </source>
</evidence>
<protein>
    <recommendedName>
        <fullName evidence="6">TM2 domain-containing protein</fullName>
    </recommendedName>
</protein>
<reference evidence="7" key="1">
    <citation type="submission" date="2019-08" db="EMBL/GenBank/DDBJ databases">
        <authorList>
            <person name="Kucharzyk K."/>
            <person name="Murdoch R.W."/>
            <person name="Higgins S."/>
            <person name="Loffler F."/>
        </authorList>
    </citation>
    <scope>NUCLEOTIDE SEQUENCE</scope>
</reference>
<dbReference type="InterPro" id="IPR007829">
    <property type="entry name" value="TM2"/>
</dbReference>
<comment type="subcellular location">
    <subcellularLocation>
        <location evidence="1">Membrane</location>
        <topology evidence="1">Multi-pass membrane protein</topology>
    </subcellularLocation>
</comment>
<feature type="domain" description="TM2" evidence="6">
    <location>
        <begin position="50"/>
        <end position="98"/>
    </location>
</feature>
<evidence type="ECO:0000256" key="3">
    <source>
        <dbReference type="ARBA" id="ARBA00022989"/>
    </source>
</evidence>
<dbReference type="PANTHER" id="PTHR21016">
    <property type="entry name" value="BETA-AMYLOID BINDING PROTEIN-RELATED"/>
    <property type="match status" value="1"/>
</dbReference>
<evidence type="ECO:0000256" key="2">
    <source>
        <dbReference type="ARBA" id="ARBA00022692"/>
    </source>
</evidence>
<dbReference type="InterPro" id="IPR050932">
    <property type="entry name" value="TM2D1-3-like"/>
</dbReference>